<reference evidence="5 6" key="1">
    <citation type="submission" date="2018-02" db="EMBL/GenBank/DDBJ databases">
        <title>Genome sequence of the basidiomycete white-rot fungus Phlebia centrifuga.</title>
        <authorList>
            <person name="Granchi Z."/>
            <person name="Peng M."/>
            <person name="de Vries R.P."/>
            <person name="Hilden K."/>
            <person name="Makela M.R."/>
            <person name="Grigoriev I."/>
            <person name="Riley R."/>
        </authorList>
    </citation>
    <scope>NUCLEOTIDE SEQUENCE [LARGE SCALE GENOMIC DNA]</scope>
    <source>
        <strain evidence="5 6">FBCC195</strain>
    </source>
</reference>
<dbReference type="Pfam" id="PF01715">
    <property type="entry name" value="IPPT"/>
    <property type="match status" value="1"/>
</dbReference>
<dbReference type="Proteomes" id="UP000186601">
    <property type="component" value="Unassembled WGS sequence"/>
</dbReference>
<dbReference type="PANTHER" id="PTHR11088">
    <property type="entry name" value="TRNA DIMETHYLALLYLTRANSFERASE"/>
    <property type="match status" value="1"/>
</dbReference>
<keyword evidence="3" id="KW-0547">Nucleotide-binding</keyword>
<organism evidence="5 6">
    <name type="scientific">Hermanssonia centrifuga</name>
    <dbReference type="NCBI Taxonomy" id="98765"/>
    <lineage>
        <taxon>Eukaryota</taxon>
        <taxon>Fungi</taxon>
        <taxon>Dikarya</taxon>
        <taxon>Basidiomycota</taxon>
        <taxon>Agaricomycotina</taxon>
        <taxon>Agaricomycetes</taxon>
        <taxon>Polyporales</taxon>
        <taxon>Meruliaceae</taxon>
        <taxon>Hermanssonia</taxon>
    </lineage>
</organism>
<accession>A0A2R6RLQ6</accession>
<comment type="caution">
    <text evidence="5">The sequence shown here is derived from an EMBL/GenBank/DDBJ whole genome shotgun (WGS) entry which is preliminary data.</text>
</comment>
<dbReference type="InterPro" id="IPR039657">
    <property type="entry name" value="Dimethylallyltransferase"/>
</dbReference>
<keyword evidence="2" id="KW-0808">Transferase</keyword>
<keyword evidence="6" id="KW-1185">Reference proteome</keyword>
<evidence type="ECO:0000256" key="1">
    <source>
        <dbReference type="ARBA" id="ARBA00005842"/>
    </source>
</evidence>
<protein>
    <recommendedName>
        <fullName evidence="7">tRNA dimethylallyltransferase</fullName>
    </recommendedName>
</protein>
<dbReference type="PANTHER" id="PTHR11088:SF89">
    <property type="entry name" value="TRNA DIMETHYLALLYLTRANSFERASE"/>
    <property type="match status" value="1"/>
</dbReference>
<dbReference type="GO" id="GO:0005524">
    <property type="term" value="F:ATP binding"/>
    <property type="evidence" value="ECO:0007669"/>
    <property type="project" value="UniProtKB-KW"/>
</dbReference>
<dbReference type="AlphaFoldDB" id="A0A2R6RLQ6"/>
<comment type="similarity">
    <text evidence="1">Belongs to the IPP transferase family.</text>
</comment>
<name>A0A2R6RLQ6_9APHY</name>
<dbReference type="GO" id="GO:0052381">
    <property type="term" value="F:tRNA dimethylallyltransferase activity"/>
    <property type="evidence" value="ECO:0007669"/>
    <property type="project" value="TreeGrafter"/>
</dbReference>
<evidence type="ECO:0008006" key="7">
    <source>
        <dbReference type="Google" id="ProtNLM"/>
    </source>
</evidence>
<evidence type="ECO:0000256" key="3">
    <source>
        <dbReference type="ARBA" id="ARBA00022741"/>
    </source>
</evidence>
<evidence type="ECO:0000313" key="5">
    <source>
        <dbReference type="EMBL" id="PSS30905.1"/>
    </source>
</evidence>
<evidence type="ECO:0000313" key="6">
    <source>
        <dbReference type="Proteomes" id="UP000186601"/>
    </source>
</evidence>
<dbReference type="GO" id="GO:0005739">
    <property type="term" value="C:mitochondrion"/>
    <property type="evidence" value="ECO:0007669"/>
    <property type="project" value="TreeGrafter"/>
</dbReference>
<evidence type="ECO:0000256" key="2">
    <source>
        <dbReference type="ARBA" id="ARBA00022679"/>
    </source>
</evidence>
<evidence type="ECO:0000256" key="4">
    <source>
        <dbReference type="ARBA" id="ARBA00022840"/>
    </source>
</evidence>
<proteinExistence type="inferred from homology"/>
<dbReference type="STRING" id="98765.A0A2R6RLQ6"/>
<dbReference type="Gene3D" id="3.40.50.300">
    <property type="entry name" value="P-loop containing nucleotide triphosphate hydrolases"/>
    <property type="match status" value="1"/>
</dbReference>
<dbReference type="EMBL" id="MLYV02000233">
    <property type="protein sequence ID" value="PSS30905.1"/>
    <property type="molecule type" value="Genomic_DNA"/>
</dbReference>
<dbReference type="Gene3D" id="1.10.20.140">
    <property type="match status" value="1"/>
</dbReference>
<sequence>MQVYAGLDILTNKVPVEEQSGIEHLLMGFKQPGEQYVVGQWVKDAMNLIDDTHRRNQVPIVVGGTAYWIQHLVFPGRLATFDDPSRDSSASSPIGKVSEKIQSEALQLALSSLSPELQAAFDGLPSHIQSDINDPATALLLHRVLSALDPSVAQRWHWKDSRKVLRSLEIIQSTGRLPSEIISEQSEDSLQPRYRTLCFWLYAQPDALNPRLDARVDTMLEQGLLKEVDDCMKAAASARPPSIPDEHAPERGVDMPSTDYTLGIYQSIGYREFSAYLAHNPSLTPPDDDAIFRKAVERMKISTRQYAKRQVSWIRNKLLPAAFATNNVARQDAEKGREVVPAYLLDATQLGDEWTSQVQTMATRITQDFLGNRPLPDPLSLSETARDMLSIAEKPTE</sequence>
<dbReference type="GO" id="GO:0006400">
    <property type="term" value="P:tRNA modification"/>
    <property type="evidence" value="ECO:0007669"/>
    <property type="project" value="TreeGrafter"/>
</dbReference>
<dbReference type="InterPro" id="IPR027417">
    <property type="entry name" value="P-loop_NTPase"/>
</dbReference>
<dbReference type="OrthoDB" id="775260at2759"/>
<gene>
    <name evidence="5" type="ORF">PHLCEN_2v2530</name>
</gene>
<keyword evidence="4" id="KW-0067">ATP-binding</keyword>